<accession>A0A248JWZ2</accession>
<dbReference type="AlphaFoldDB" id="A0A248JWZ2"/>
<evidence type="ECO:0000313" key="3">
    <source>
        <dbReference type="Proteomes" id="UP000197153"/>
    </source>
</evidence>
<sequence length="235" mass="26218">MRRPIVAVGDPHGDWQPLLEVCQRVRPAAVLIVGDCDLSRPLRETLAPLWEAGIRVRYVIGNHDVDSPAWFANLVEDHPTGNLHGRAEEIEGVTVAGLSGIYSAKIWFPKSADENLGPFFWSRGEWLRKHPHLQRQRDVGARDGRGLPIKYHGLIFPEDHDLLAEIGQAEGADILVTHEAPPTYRYGFRGIQQAAEACRAKLVIHGHHHQSYEGVLPNGCKVRGLARGEPWVVQL</sequence>
<evidence type="ECO:0000313" key="2">
    <source>
        <dbReference type="EMBL" id="ASG23233.1"/>
    </source>
</evidence>
<keyword evidence="3" id="KW-1185">Reference proteome</keyword>
<dbReference type="EMBL" id="CP022111">
    <property type="protein sequence ID" value="ASG23233.1"/>
    <property type="molecule type" value="Genomic_DNA"/>
</dbReference>
<organism evidence="2 3">
    <name type="scientific">Nitrospirillum viridazoti CBAmc</name>
    <dbReference type="NCBI Taxonomy" id="1441467"/>
    <lineage>
        <taxon>Bacteria</taxon>
        <taxon>Pseudomonadati</taxon>
        <taxon>Pseudomonadota</taxon>
        <taxon>Alphaproteobacteria</taxon>
        <taxon>Rhodospirillales</taxon>
        <taxon>Azospirillaceae</taxon>
        <taxon>Nitrospirillum</taxon>
        <taxon>Nitrospirillum viridazoti</taxon>
    </lineage>
</organism>
<dbReference type="GO" id="GO:0016787">
    <property type="term" value="F:hydrolase activity"/>
    <property type="evidence" value="ECO:0007669"/>
    <property type="project" value="InterPro"/>
</dbReference>
<gene>
    <name evidence="2" type="ORF">Y958_20600</name>
</gene>
<feature type="domain" description="Calcineurin-like phosphoesterase" evidence="1">
    <location>
        <begin position="4"/>
        <end position="210"/>
    </location>
</feature>
<dbReference type="RefSeq" id="WP_088873743.1">
    <property type="nucleotide sequence ID" value="NZ_CP022111.1"/>
</dbReference>
<dbReference type="Proteomes" id="UP000197153">
    <property type="component" value="Chromosome 2"/>
</dbReference>
<dbReference type="Gene3D" id="3.60.21.10">
    <property type="match status" value="1"/>
</dbReference>
<name>A0A248JWZ2_9PROT</name>
<dbReference type="KEGG" id="nao:Y958_20600"/>
<evidence type="ECO:0000259" key="1">
    <source>
        <dbReference type="Pfam" id="PF00149"/>
    </source>
</evidence>
<dbReference type="SUPFAM" id="SSF56300">
    <property type="entry name" value="Metallo-dependent phosphatases"/>
    <property type="match status" value="1"/>
</dbReference>
<dbReference type="Pfam" id="PF00149">
    <property type="entry name" value="Metallophos"/>
    <property type="match status" value="1"/>
</dbReference>
<dbReference type="InterPro" id="IPR004843">
    <property type="entry name" value="Calcineurin-like_PHP"/>
</dbReference>
<proteinExistence type="predicted"/>
<reference evidence="2 3" key="1">
    <citation type="submission" date="2017-06" db="EMBL/GenBank/DDBJ databases">
        <title>Complete genome sequence of Nitrospirillum amazonense strain CBAmC, an endophytic nitrogen-fixing and plant growth-promoting bacterium, isolated from sugarcane.</title>
        <authorList>
            <person name="Schwab S."/>
            <person name="dos Santos Teixeira K.R."/>
            <person name="Simoes Araujo J.L."/>
            <person name="Soares Vidal M."/>
            <person name="Borges de Freitas H.R."/>
            <person name="Rivello Crivelaro A.L."/>
            <person name="Bueno de Camargo Nunes A."/>
            <person name="dos Santos C.M."/>
            <person name="Palmeira da Silva Rosa D."/>
            <person name="da Silva Padilha D."/>
            <person name="da Silva E."/>
            <person name="Araujo Terra L."/>
            <person name="Soares Mendes V."/>
            <person name="Farinelli L."/>
            <person name="Magalhaes Cruz L."/>
            <person name="Baldani J.I."/>
        </authorList>
    </citation>
    <scope>NUCLEOTIDE SEQUENCE [LARGE SCALE GENOMIC DNA]</scope>
    <source>
        <strain evidence="2 3">CBAmC</strain>
    </source>
</reference>
<dbReference type="InterPro" id="IPR029052">
    <property type="entry name" value="Metallo-depent_PP-like"/>
</dbReference>
<protein>
    <submittedName>
        <fullName evidence="2">Metallophosphoesterase</fullName>
    </submittedName>
</protein>